<dbReference type="Gene3D" id="2.40.30.170">
    <property type="match status" value="1"/>
</dbReference>
<dbReference type="AlphaFoldDB" id="A0A6F8T3R4"/>
<dbReference type="NCBIfam" id="TIGR01730">
    <property type="entry name" value="RND_mfp"/>
    <property type="match status" value="1"/>
</dbReference>
<dbReference type="InterPro" id="IPR058624">
    <property type="entry name" value="MdtA-like_HH"/>
</dbReference>
<keyword evidence="12" id="KW-1185">Reference proteome</keyword>
<organism evidence="11 12">
    <name type="scientific">Legionella antarctica</name>
    <dbReference type="NCBI Taxonomy" id="2708020"/>
    <lineage>
        <taxon>Bacteria</taxon>
        <taxon>Pseudomonadati</taxon>
        <taxon>Pseudomonadota</taxon>
        <taxon>Gammaproteobacteria</taxon>
        <taxon>Legionellales</taxon>
        <taxon>Legionellaceae</taxon>
        <taxon>Legionella</taxon>
    </lineage>
</organism>
<evidence type="ECO:0000313" key="12">
    <source>
        <dbReference type="Proteomes" id="UP000502894"/>
    </source>
</evidence>
<dbReference type="GO" id="GO:0005886">
    <property type="term" value="C:plasma membrane"/>
    <property type="evidence" value="ECO:0007669"/>
    <property type="project" value="UniProtKB-SubCell"/>
</dbReference>
<evidence type="ECO:0000256" key="6">
    <source>
        <dbReference type="ARBA" id="ARBA00023136"/>
    </source>
</evidence>
<dbReference type="Gene3D" id="2.40.50.100">
    <property type="match status" value="1"/>
</dbReference>
<dbReference type="Proteomes" id="UP000502894">
    <property type="component" value="Chromosome"/>
</dbReference>
<name>A0A6F8T3R4_9GAMM</name>
<keyword evidence="3" id="KW-0813">Transport</keyword>
<sequence>MVKIGDLLAQIDPRPYEALLTQYEGNLKRDTALLANAKIDLKRYQKLWKQDSVSQQTLATQIALVEQYEGAIKIDQGLIQGTKVNLIYTRIISPVDGRIGLRLVDPGNVVQTNDTNGIAVVNTLNPITVIFTLPEDNVPQILPQVYSDQKLVVQVFDRQQNKLLSTGTLLTIDNQINQSTGTVKLRAIFDNKDNKLFPNQFVNARILIETLHQATVVPTAAIQHSITKGNFVYLVNKNNTVTVRPIITGAASENETVIKSGVKPGQSVVVEGADKLRNGSKVAVGNAAKLFSHTKKRTPFNSERSLA</sequence>
<dbReference type="PANTHER" id="PTHR30469:SF12">
    <property type="entry name" value="MULTIDRUG RESISTANCE PROTEIN MDTA"/>
    <property type="match status" value="1"/>
</dbReference>
<feature type="domain" description="Multidrug resistance protein MdtA-like alpha-helical hairpin" evidence="7">
    <location>
        <begin position="20"/>
        <end position="89"/>
    </location>
</feature>
<protein>
    <submittedName>
        <fullName evidence="11">Uncharacterized protein</fullName>
    </submittedName>
</protein>
<keyword evidence="4" id="KW-1003">Cell membrane</keyword>
<dbReference type="InterPro" id="IPR058626">
    <property type="entry name" value="MdtA-like_b-barrel"/>
</dbReference>
<dbReference type="InterPro" id="IPR058625">
    <property type="entry name" value="MdtA-like_BSH"/>
</dbReference>
<dbReference type="InterPro" id="IPR058627">
    <property type="entry name" value="MdtA-like_C"/>
</dbReference>
<evidence type="ECO:0000256" key="4">
    <source>
        <dbReference type="ARBA" id="ARBA00022475"/>
    </source>
</evidence>
<dbReference type="Gene3D" id="1.10.287.470">
    <property type="entry name" value="Helix hairpin bin"/>
    <property type="match status" value="1"/>
</dbReference>
<evidence type="ECO:0000259" key="9">
    <source>
        <dbReference type="Pfam" id="PF25944"/>
    </source>
</evidence>
<dbReference type="KEGG" id="lant:TUM19329_11680"/>
<dbReference type="FunFam" id="2.40.420.20:FF:000001">
    <property type="entry name" value="Efflux RND transporter periplasmic adaptor subunit"/>
    <property type="match status" value="1"/>
</dbReference>
<dbReference type="PANTHER" id="PTHR30469">
    <property type="entry name" value="MULTIDRUG RESISTANCE PROTEIN MDTA"/>
    <property type="match status" value="1"/>
</dbReference>
<accession>A0A6F8T3R4</accession>
<dbReference type="InterPro" id="IPR006143">
    <property type="entry name" value="RND_pump_MFP"/>
</dbReference>
<feature type="domain" description="Multidrug resistance protein MdtA-like C-terminal permuted SH3" evidence="10">
    <location>
        <begin position="213"/>
        <end position="275"/>
    </location>
</feature>
<feature type="domain" description="Multidrug resistance protein MdtA-like barrel-sandwich hybrid" evidence="8">
    <location>
        <begin position="2"/>
        <end position="121"/>
    </location>
</feature>
<feature type="domain" description="Multidrug resistance protein MdtA-like beta-barrel" evidence="9">
    <location>
        <begin position="126"/>
        <end position="208"/>
    </location>
</feature>
<dbReference type="GO" id="GO:1990281">
    <property type="term" value="C:efflux pump complex"/>
    <property type="evidence" value="ECO:0007669"/>
    <property type="project" value="TreeGrafter"/>
</dbReference>
<evidence type="ECO:0000313" key="11">
    <source>
        <dbReference type="EMBL" id="BCA94807.1"/>
    </source>
</evidence>
<dbReference type="Pfam" id="PF25917">
    <property type="entry name" value="BSH_RND"/>
    <property type="match status" value="1"/>
</dbReference>
<reference evidence="11" key="1">
    <citation type="journal article" date="2020" name="Microbiol. Resour. Announc.">
        <title>Complete Genome Sequence of Novel Psychrotolerant Legionella Strain TUM19329, Isolated from Antarctic Lake Sediment.</title>
        <authorList>
            <person name="Shimada S."/>
            <person name="Nakai R."/>
            <person name="Aoki K."/>
            <person name="Shimoeda N."/>
            <person name="Ohno G."/>
            <person name="Miyazaki Y."/>
            <person name="Kudoh S."/>
            <person name="Imura S."/>
            <person name="Watanabe K."/>
            <person name="Ishii Y."/>
            <person name="Tateda K."/>
        </authorList>
    </citation>
    <scope>NUCLEOTIDE SEQUENCE [LARGE SCALE GENOMIC DNA]</scope>
    <source>
        <strain evidence="11">TUM19329</strain>
    </source>
</reference>
<evidence type="ECO:0000256" key="2">
    <source>
        <dbReference type="ARBA" id="ARBA00009477"/>
    </source>
</evidence>
<evidence type="ECO:0000256" key="5">
    <source>
        <dbReference type="ARBA" id="ARBA00022519"/>
    </source>
</evidence>
<proteinExistence type="inferred from homology"/>
<dbReference type="Pfam" id="PF25944">
    <property type="entry name" value="Beta-barrel_RND"/>
    <property type="match status" value="1"/>
</dbReference>
<dbReference type="Pfam" id="PF25967">
    <property type="entry name" value="RND-MFP_C"/>
    <property type="match status" value="1"/>
</dbReference>
<evidence type="ECO:0000259" key="7">
    <source>
        <dbReference type="Pfam" id="PF25876"/>
    </source>
</evidence>
<dbReference type="Pfam" id="PF25876">
    <property type="entry name" value="HH_MFP_RND"/>
    <property type="match status" value="1"/>
</dbReference>
<gene>
    <name evidence="11" type="ORF">TUM19329_11680</name>
</gene>
<keyword evidence="5" id="KW-0997">Cell inner membrane</keyword>
<dbReference type="Gene3D" id="2.40.420.20">
    <property type="match status" value="1"/>
</dbReference>
<keyword evidence="6" id="KW-0472">Membrane</keyword>
<evidence type="ECO:0000259" key="10">
    <source>
        <dbReference type="Pfam" id="PF25967"/>
    </source>
</evidence>
<evidence type="ECO:0000256" key="3">
    <source>
        <dbReference type="ARBA" id="ARBA00022448"/>
    </source>
</evidence>
<dbReference type="GO" id="GO:0015562">
    <property type="term" value="F:efflux transmembrane transporter activity"/>
    <property type="evidence" value="ECO:0007669"/>
    <property type="project" value="TreeGrafter"/>
</dbReference>
<evidence type="ECO:0000256" key="1">
    <source>
        <dbReference type="ARBA" id="ARBA00004533"/>
    </source>
</evidence>
<evidence type="ECO:0000259" key="8">
    <source>
        <dbReference type="Pfam" id="PF25917"/>
    </source>
</evidence>
<comment type="similarity">
    <text evidence="2">Belongs to the membrane fusion protein (MFP) (TC 8.A.1) family.</text>
</comment>
<dbReference type="SUPFAM" id="SSF111369">
    <property type="entry name" value="HlyD-like secretion proteins"/>
    <property type="match status" value="1"/>
</dbReference>
<dbReference type="EMBL" id="AP022839">
    <property type="protein sequence ID" value="BCA94807.1"/>
    <property type="molecule type" value="Genomic_DNA"/>
</dbReference>
<comment type="subcellular location">
    <subcellularLocation>
        <location evidence="1">Cell inner membrane</location>
    </subcellularLocation>
</comment>